<dbReference type="Proteomes" id="UP000001661">
    <property type="component" value="Chromosome"/>
</dbReference>
<evidence type="ECO:0000313" key="3">
    <source>
        <dbReference type="EMBL" id="ADL12565.1"/>
    </source>
</evidence>
<feature type="transmembrane region" description="Helical" evidence="1">
    <location>
        <begin position="316"/>
        <end position="337"/>
    </location>
</feature>
<dbReference type="EMBL" id="CP002105">
    <property type="protein sequence ID" value="ADL12565.1"/>
    <property type="molecule type" value="Genomic_DNA"/>
</dbReference>
<keyword evidence="1" id="KW-0812">Transmembrane</keyword>
<proteinExistence type="predicted"/>
<dbReference type="InterPro" id="IPR010897">
    <property type="entry name" value="Spore_II_P"/>
</dbReference>
<evidence type="ECO:0000256" key="1">
    <source>
        <dbReference type="SAM" id="Phobius"/>
    </source>
</evidence>
<name>D9QPX4_ACEAZ</name>
<evidence type="ECO:0000313" key="4">
    <source>
        <dbReference type="Proteomes" id="UP000001661"/>
    </source>
</evidence>
<gene>
    <name evidence="3" type="ordered locus">Acear_1039</name>
</gene>
<evidence type="ECO:0000256" key="2">
    <source>
        <dbReference type="SAM" id="SignalP"/>
    </source>
</evidence>
<dbReference type="eggNOG" id="COG1249">
    <property type="taxonomic scope" value="Bacteria"/>
</dbReference>
<sequence length="367" mass="40157">MSRYSTKVSVLVLTFLLLFSTLALAAEESPDYFTVVDQKGNTVFKTEMKVHKGDWYIGPDNKKYTVVEVKEDKAVAEYDREVDLISEDSKLPSALSELSTSEAPLAKGKDKKTVALYHTHSSESFVPTSGTHSEKGLGDIHNVVNKLATELEQKGVKVINAGESNGPHDGGAYARSRRTAKKLAQKSPDAIFDVHRDGVPDKSQYLTKVNGKQVAKVRLVVGRQNPGMKANDKFAKQLKYVTDKKYPGLVKGIYYAKGSYNQDLSPRATLLEFGTHTITEDDAKESTVFFSNAVTSLISAQAQGAENVTNEQNSGAFRSLLIILGVVIIGMLGYLFANEGSLNGVINRIKEFFGREFAGISDGNDEE</sequence>
<dbReference type="STRING" id="574087.Acear_1039"/>
<protein>
    <submittedName>
        <fullName evidence="3">Stage II sporulation protein P</fullName>
    </submittedName>
</protein>
<dbReference type="AlphaFoldDB" id="D9QPX4"/>
<keyword evidence="1" id="KW-1133">Transmembrane helix</keyword>
<keyword evidence="1" id="KW-0472">Membrane</keyword>
<dbReference type="HOGENOM" id="CLU_040895_0_0_9"/>
<feature type="signal peptide" evidence="2">
    <location>
        <begin position="1"/>
        <end position="25"/>
    </location>
</feature>
<keyword evidence="2" id="KW-0732">Signal</keyword>
<dbReference type="KEGG" id="aar:Acear_1039"/>
<dbReference type="Pfam" id="PF07454">
    <property type="entry name" value="SpoIIP"/>
    <property type="match status" value="1"/>
</dbReference>
<keyword evidence="4" id="KW-1185">Reference proteome</keyword>
<dbReference type="RefSeq" id="WP_013278011.1">
    <property type="nucleotide sequence ID" value="NC_014378.1"/>
</dbReference>
<dbReference type="NCBIfam" id="TIGR02867">
    <property type="entry name" value="spore_II_P"/>
    <property type="match status" value="1"/>
</dbReference>
<feature type="chain" id="PRO_5003126951" evidence="2">
    <location>
        <begin position="26"/>
        <end position="367"/>
    </location>
</feature>
<organism evidence="3 4">
    <name type="scientific">Acetohalobium arabaticum (strain ATCC 49924 / DSM 5501 / Z-7288)</name>
    <dbReference type="NCBI Taxonomy" id="574087"/>
    <lineage>
        <taxon>Bacteria</taxon>
        <taxon>Bacillati</taxon>
        <taxon>Bacillota</taxon>
        <taxon>Clostridia</taxon>
        <taxon>Halanaerobiales</taxon>
        <taxon>Halobacteroidaceae</taxon>
        <taxon>Acetohalobium</taxon>
    </lineage>
</organism>
<reference evidence="3 4" key="1">
    <citation type="journal article" date="2010" name="Stand. Genomic Sci.">
        <title>Complete genome sequence of Acetohalobium arabaticum type strain (Z-7288).</title>
        <authorList>
            <person name="Sikorski J."/>
            <person name="Lapidus A."/>
            <person name="Chertkov O."/>
            <person name="Lucas S."/>
            <person name="Copeland A."/>
            <person name="Glavina Del Rio T."/>
            <person name="Nolan M."/>
            <person name="Tice H."/>
            <person name="Cheng J.F."/>
            <person name="Han C."/>
            <person name="Brambilla E."/>
            <person name="Pitluck S."/>
            <person name="Liolios K."/>
            <person name="Ivanova N."/>
            <person name="Mavromatis K."/>
            <person name="Mikhailova N."/>
            <person name="Pati A."/>
            <person name="Bruce D."/>
            <person name="Detter C."/>
            <person name="Tapia R."/>
            <person name="Goodwin L."/>
            <person name="Chen A."/>
            <person name="Palaniappan K."/>
            <person name="Land M."/>
            <person name="Hauser L."/>
            <person name="Chang Y.J."/>
            <person name="Jeffries C.D."/>
            <person name="Rohde M."/>
            <person name="Goker M."/>
            <person name="Spring S."/>
            <person name="Woyke T."/>
            <person name="Bristow J."/>
            <person name="Eisen J.A."/>
            <person name="Markowitz V."/>
            <person name="Hugenholtz P."/>
            <person name="Kyrpides N.C."/>
            <person name="Klenk H.P."/>
        </authorList>
    </citation>
    <scope>NUCLEOTIDE SEQUENCE [LARGE SCALE GENOMIC DNA]</scope>
    <source>
        <strain evidence="4">ATCC 49924 / DSM 5501 / Z-7288</strain>
    </source>
</reference>
<accession>D9QPX4</accession>